<feature type="transmembrane region" description="Helical" evidence="1">
    <location>
        <begin position="12"/>
        <end position="31"/>
    </location>
</feature>
<sequence>MRDLSRIHEFNTRTFTILMLTLQVAYLGAFSAEKLDIPFSTTLVGILGILYVLFIPGYLILRILRVSHVTSSETILYALGLSLFFDMSLGALINFAYPSLGITENPLSEVPIVATFFTSTFLLTIFPYLTSHDDTRSPKILLKIPHKTMLFSSLLLPLSVLGAYMVNNYGNNLLLLSTIIIMAGIILAIAFTEVIPNGAYPYLIFTMATSLIFHTTLITNYIQVQDVYGEYYIAQSVLKTHFWEYYVGDTPYNSVLSTTILPIIFHYISKVSLTWIYKIIFPTFLALIPLILYRIYTSYISPKMAFLSVVLFMGIHSFFITVPFIPKQVTAEVFLLLLLHVTFSREIEHRNFLLTVFGVSIVMSHYGTAYLVLGMLIFAKIWGYLTSSLSKSTSPKSVLSNLYIALYAIVVFGWYANMSEMISLSSVLRRVPSIVRLVASGVLFSTKYSRGASLLTKQLPLLGAIDKYLYLAIGAFSAVGLIIATIETYLKDIEKPRFDTAYIAFSVYWMLILGATILIPHFAMMNPYRLYHLSMITLSPFVMLGLQRTLKIFERFFTLNHIRVAGVILVVFVLLNTGALNEILRLPPFYSSSLNQDTALQLGGIEDKRMVYGRLITTWDVQSSMWISTFWNSSRLIYSNRWGYGSASLHSYGELPVKNIESMTPDGVIPKNNYIYIPYIFKKLRLWYTVDTLGQPKYFNATNLYTKLAVEYSIIYNNHGTQVLWS</sequence>
<dbReference type="EMBL" id="CP015101">
    <property type="protein sequence ID" value="ASJ05723.1"/>
    <property type="molecule type" value="Genomic_DNA"/>
</dbReference>
<name>A0A2Z2MJ19_9EURY</name>
<organism evidence="2 3">
    <name type="scientific">Thermococcus barossii</name>
    <dbReference type="NCBI Taxonomy" id="54077"/>
    <lineage>
        <taxon>Archaea</taxon>
        <taxon>Methanobacteriati</taxon>
        <taxon>Methanobacteriota</taxon>
        <taxon>Thermococci</taxon>
        <taxon>Thermococcales</taxon>
        <taxon>Thermococcaceae</taxon>
        <taxon>Thermococcus</taxon>
    </lineage>
</organism>
<protein>
    <recommendedName>
        <fullName evidence="4">DUF2206 domain-containing protein</fullName>
    </recommendedName>
</protein>
<feature type="transmembrane region" description="Helical" evidence="1">
    <location>
        <begin position="76"/>
        <end position="98"/>
    </location>
</feature>
<feature type="transmembrane region" description="Helical" evidence="1">
    <location>
        <begin position="43"/>
        <end position="64"/>
    </location>
</feature>
<keyword evidence="1" id="KW-0812">Transmembrane</keyword>
<proteinExistence type="predicted"/>
<feature type="transmembrane region" description="Helical" evidence="1">
    <location>
        <begin position="352"/>
        <end position="378"/>
    </location>
</feature>
<dbReference type="Proteomes" id="UP000250272">
    <property type="component" value="Chromosome"/>
</dbReference>
<dbReference type="Pfam" id="PF09971">
    <property type="entry name" value="DUF2206"/>
    <property type="match status" value="1"/>
</dbReference>
<feature type="transmembrane region" description="Helical" evidence="1">
    <location>
        <begin position="530"/>
        <end position="550"/>
    </location>
</feature>
<dbReference type="AlphaFoldDB" id="A0A2Z2MJ19"/>
<keyword evidence="3" id="KW-1185">Reference proteome</keyword>
<feature type="transmembrane region" description="Helical" evidence="1">
    <location>
        <begin position="110"/>
        <end position="129"/>
    </location>
</feature>
<keyword evidence="1" id="KW-1133">Transmembrane helix</keyword>
<evidence type="ECO:0000313" key="3">
    <source>
        <dbReference type="Proteomes" id="UP000250272"/>
    </source>
</evidence>
<dbReference type="InterPro" id="IPR018701">
    <property type="entry name" value="DUF2206_membrane"/>
</dbReference>
<feature type="transmembrane region" description="Helical" evidence="1">
    <location>
        <begin position="202"/>
        <end position="222"/>
    </location>
</feature>
<reference evidence="2 3" key="1">
    <citation type="submission" date="2016-04" db="EMBL/GenBank/DDBJ databases">
        <title>Complete genome sequence of Thermococcus barossii type strain SHCK-94.</title>
        <authorList>
            <person name="Oger P.M."/>
        </authorList>
    </citation>
    <scope>NUCLEOTIDE SEQUENCE [LARGE SCALE GENOMIC DNA]</scope>
    <source>
        <strain evidence="2 3">SHCK-94</strain>
    </source>
</reference>
<feature type="transmembrane region" description="Helical" evidence="1">
    <location>
        <begin position="502"/>
        <end position="524"/>
    </location>
</feature>
<feature type="transmembrane region" description="Helical" evidence="1">
    <location>
        <begin position="275"/>
        <end position="293"/>
    </location>
</feature>
<dbReference type="KEGG" id="tbs:A3L01_10235"/>
<keyword evidence="1" id="KW-0472">Membrane</keyword>
<feature type="transmembrane region" description="Helical" evidence="1">
    <location>
        <begin position="305"/>
        <end position="322"/>
    </location>
</feature>
<feature type="transmembrane region" description="Helical" evidence="1">
    <location>
        <begin position="149"/>
        <end position="167"/>
    </location>
</feature>
<feature type="transmembrane region" description="Helical" evidence="1">
    <location>
        <begin position="398"/>
        <end position="415"/>
    </location>
</feature>
<evidence type="ECO:0000256" key="1">
    <source>
        <dbReference type="SAM" id="Phobius"/>
    </source>
</evidence>
<accession>A0A2Z2MJ19</accession>
<feature type="transmembrane region" description="Helical" evidence="1">
    <location>
        <begin position="173"/>
        <end position="195"/>
    </location>
</feature>
<feature type="transmembrane region" description="Helical" evidence="1">
    <location>
        <begin position="562"/>
        <end position="580"/>
    </location>
</feature>
<evidence type="ECO:0008006" key="4">
    <source>
        <dbReference type="Google" id="ProtNLM"/>
    </source>
</evidence>
<feature type="transmembrane region" description="Helical" evidence="1">
    <location>
        <begin position="468"/>
        <end position="490"/>
    </location>
</feature>
<gene>
    <name evidence="2" type="ORF">A3L01_10235</name>
</gene>
<evidence type="ECO:0000313" key="2">
    <source>
        <dbReference type="EMBL" id="ASJ05723.1"/>
    </source>
</evidence>